<dbReference type="EMBL" id="JAXCGZ010020973">
    <property type="protein sequence ID" value="KAK7063022.1"/>
    <property type="molecule type" value="Genomic_DNA"/>
</dbReference>
<evidence type="ECO:0000313" key="2">
    <source>
        <dbReference type="Proteomes" id="UP001381693"/>
    </source>
</evidence>
<sequence>MLIQLQLRPSGKFLGILVKHLTYLEFAAEKLKVLINGPPTSSFTKPLVKHDKTEKPVSLTVQVTDPLDVFAAFKSKQDIQLMHGTTPMQHLAYGLGPRKEKIHK</sequence>
<protein>
    <submittedName>
        <fullName evidence="1">Uncharacterized protein</fullName>
    </submittedName>
</protein>
<evidence type="ECO:0000313" key="1">
    <source>
        <dbReference type="EMBL" id="KAK7063022.1"/>
    </source>
</evidence>
<comment type="caution">
    <text evidence="1">The sequence shown here is derived from an EMBL/GenBank/DDBJ whole genome shotgun (WGS) entry which is preliminary data.</text>
</comment>
<proteinExistence type="predicted"/>
<organism evidence="1 2">
    <name type="scientific">Halocaridina rubra</name>
    <name type="common">Hawaiian red shrimp</name>
    <dbReference type="NCBI Taxonomy" id="373956"/>
    <lineage>
        <taxon>Eukaryota</taxon>
        <taxon>Metazoa</taxon>
        <taxon>Ecdysozoa</taxon>
        <taxon>Arthropoda</taxon>
        <taxon>Crustacea</taxon>
        <taxon>Multicrustacea</taxon>
        <taxon>Malacostraca</taxon>
        <taxon>Eumalacostraca</taxon>
        <taxon>Eucarida</taxon>
        <taxon>Decapoda</taxon>
        <taxon>Pleocyemata</taxon>
        <taxon>Caridea</taxon>
        <taxon>Atyoidea</taxon>
        <taxon>Atyidae</taxon>
        <taxon>Halocaridina</taxon>
    </lineage>
</organism>
<name>A0AAN8WR36_HALRR</name>
<keyword evidence="2" id="KW-1185">Reference proteome</keyword>
<dbReference type="Proteomes" id="UP001381693">
    <property type="component" value="Unassembled WGS sequence"/>
</dbReference>
<accession>A0AAN8WR36</accession>
<gene>
    <name evidence="1" type="ORF">SK128_020607</name>
</gene>
<dbReference type="AlphaFoldDB" id="A0AAN8WR36"/>
<reference evidence="1 2" key="1">
    <citation type="submission" date="2023-11" db="EMBL/GenBank/DDBJ databases">
        <title>Halocaridina rubra genome assembly.</title>
        <authorList>
            <person name="Smith C."/>
        </authorList>
    </citation>
    <scope>NUCLEOTIDE SEQUENCE [LARGE SCALE GENOMIC DNA]</scope>
    <source>
        <strain evidence="1">EP-1</strain>
        <tissue evidence="1">Whole</tissue>
    </source>
</reference>